<dbReference type="VEuPathDB" id="FungiDB:FOZG_04054"/>
<organism evidence="1 2">
    <name type="scientific">Fusarium oxysporum</name>
    <name type="common">Fusarium vascular wilt</name>
    <dbReference type="NCBI Taxonomy" id="5507"/>
    <lineage>
        <taxon>Eukaryota</taxon>
        <taxon>Fungi</taxon>
        <taxon>Dikarya</taxon>
        <taxon>Ascomycota</taxon>
        <taxon>Pezizomycotina</taxon>
        <taxon>Sordariomycetes</taxon>
        <taxon>Hypocreomycetidae</taxon>
        <taxon>Hypocreales</taxon>
        <taxon>Nectriaceae</taxon>
        <taxon>Fusarium</taxon>
        <taxon>Fusarium oxysporum species complex</taxon>
    </lineage>
</organism>
<accession>A0A2H3TGV2</accession>
<dbReference type="Proteomes" id="UP000219369">
    <property type="component" value="Unassembled WGS sequence"/>
</dbReference>
<dbReference type="VEuPathDB" id="FungiDB:FOMG_04135"/>
<name>A0A2H3TGV2_FUSOX</name>
<reference evidence="2" key="1">
    <citation type="submission" date="2016-09" db="EMBL/GenBank/DDBJ databases">
        <authorList>
            <person name="Guldener U."/>
        </authorList>
    </citation>
    <scope>NUCLEOTIDE SEQUENCE [LARGE SCALE GENOMIC DNA]</scope>
    <source>
        <strain evidence="2">V64-1</strain>
    </source>
</reference>
<dbReference type="EMBL" id="FMJY01000003">
    <property type="protein sequence ID" value="SCO82290.1"/>
    <property type="molecule type" value="Genomic_DNA"/>
</dbReference>
<evidence type="ECO:0000313" key="1">
    <source>
        <dbReference type="EMBL" id="SCO82290.1"/>
    </source>
</evidence>
<dbReference type="AlphaFoldDB" id="A0A2H3TGV2"/>
<gene>
    <name evidence="1" type="ORF">FRV6_06503</name>
</gene>
<proteinExistence type="predicted"/>
<dbReference type="OrthoDB" id="5089231at2759"/>
<dbReference type="VEuPathDB" id="FungiDB:FOXG_07681"/>
<sequence length="97" mass="10478">MLLIPVTGVMPLSGAAELDVLSSATKDRRNLKDLTGLDPTDAKKETDGVISNQLGVMVGLLLRLHYHTLKDSNLVGTFEPDTGHVIPYQPHSLTSQN</sequence>
<protein>
    <submittedName>
        <fullName evidence="1">Uncharacterized protein</fullName>
    </submittedName>
</protein>
<evidence type="ECO:0000313" key="2">
    <source>
        <dbReference type="Proteomes" id="UP000219369"/>
    </source>
</evidence>